<evidence type="ECO:0000313" key="1">
    <source>
        <dbReference type="EMBL" id="PSR80132.1"/>
    </source>
</evidence>
<protein>
    <submittedName>
        <fullName evidence="1">Uncharacterized protein</fullName>
    </submittedName>
</protein>
<dbReference type="EMBL" id="MLYV02000667">
    <property type="protein sequence ID" value="PSR80132.1"/>
    <property type="molecule type" value="Genomic_DNA"/>
</dbReference>
<dbReference type="AlphaFoldDB" id="A0A2R6NYD8"/>
<proteinExistence type="predicted"/>
<dbReference type="OrthoDB" id="2795836at2759"/>
<accession>A0A2R6NYD8</accession>
<comment type="caution">
    <text evidence="1">The sequence shown here is derived from an EMBL/GenBank/DDBJ whole genome shotgun (WGS) entry which is preliminary data.</text>
</comment>
<name>A0A2R6NYD8_9APHY</name>
<dbReference type="Proteomes" id="UP000186601">
    <property type="component" value="Unassembled WGS sequence"/>
</dbReference>
<gene>
    <name evidence="1" type="ORF">PHLCEN_2v6800</name>
</gene>
<keyword evidence="2" id="KW-1185">Reference proteome</keyword>
<reference evidence="1 2" key="1">
    <citation type="submission" date="2018-02" db="EMBL/GenBank/DDBJ databases">
        <title>Genome sequence of the basidiomycete white-rot fungus Phlebia centrifuga.</title>
        <authorList>
            <person name="Granchi Z."/>
            <person name="Peng M."/>
            <person name="de Vries R.P."/>
            <person name="Hilden K."/>
            <person name="Makela M.R."/>
            <person name="Grigoriev I."/>
            <person name="Riley R."/>
        </authorList>
    </citation>
    <scope>NUCLEOTIDE SEQUENCE [LARGE SCALE GENOMIC DNA]</scope>
    <source>
        <strain evidence="1 2">FBCC195</strain>
    </source>
</reference>
<organism evidence="1 2">
    <name type="scientific">Hermanssonia centrifuga</name>
    <dbReference type="NCBI Taxonomy" id="98765"/>
    <lineage>
        <taxon>Eukaryota</taxon>
        <taxon>Fungi</taxon>
        <taxon>Dikarya</taxon>
        <taxon>Basidiomycota</taxon>
        <taxon>Agaricomycotina</taxon>
        <taxon>Agaricomycetes</taxon>
        <taxon>Polyporales</taxon>
        <taxon>Meruliaceae</taxon>
        <taxon>Hermanssonia</taxon>
    </lineage>
</organism>
<sequence>MEGFMENHGHLDGQSSVETHMYTNCDSNAHIFDLYSVGTGTALVAGKGQGDNAAQPFVDHIAFHGPQGELVRVKALIDDGAMVNALDISGDFWLE</sequence>
<evidence type="ECO:0000313" key="2">
    <source>
        <dbReference type="Proteomes" id="UP000186601"/>
    </source>
</evidence>